<name>T1JSI0_TETUR</name>
<feature type="compositionally biased region" description="Low complexity" evidence="1">
    <location>
        <begin position="367"/>
        <end position="393"/>
    </location>
</feature>
<dbReference type="GO" id="GO:0032021">
    <property type="term" value="C:NELF complex"/>
    <property type="evidence" value="ECO:0007669"/>
    <property type="project" value="TreeGrafter"/>
</dbReference>
<dbReference type="PROSITE" id="PS51838">
    <property type="entry name" value="HDAG"/>
    <property type="match status" value="1"/>
</dbReference>
<dbReference type="Proteomes" id="UP000015104">
    <property type="component" value="Unassembled WGS sequence"/>
</dbReference>
<dbReference type="InterPro" id="IPR052828">
    <property type="entry name" value="NELF-A_domain"/>
</dbReference>
<dbReference type="OMA" id="PLECHYL"/>
<proteinExistence type="predicted"/>
<evidence type="ECO:0000313" key="4">
    <source>
        <dbReference type="Proteomes" id="UP000015104"/>
    </source>
</evidence>
<dbReference type="OrthoDB" id="2135488at2759"/>
<dbReference type="HOGENOM" id="CLU_039060_1_0_1"/>
<accession>T1JSI0</accession>
<dbReference type="KEGG" id="tut:107361973"/>
<dbReference type="EMBL" id="CAEY01000461">
    <property type="status" value="NOT_ANNOTATED_CDS"/>
    <property type="molecule type" value="Genomic_DNA"/>
</dbReference>
<evidence type="ECO:0000256" key="1">
    <source>
        <dbReference type="SAM" id="MobiDB-lite"/>
    </source>
</evidence>
<dbReference type="STRING" id="32264.T1JSI0"/>
<evidence type="ECO:0000313" key="3">
    <source>
        <dbReference type="EnsemblMetazoa" id="tetur01g10580.1"/>
    </source>
</evidence>
<dbReference type="InterPro" id="IPR056557">
    <property type="entry name" value="NELF-A_N"/>
</dbReference>
<feature type="domain" description="HDAg" evidence="2">
    <location>
        <begin position="90"/>
        <end position="265"/>
    </location>
</feature>
<dbReference type="AlphaFoldDB" id="T1JSI0"/>
<dbReference type="EnsemblMetazoa" id="tetur01g10580.1">
    <property type="protein sequence ID" value="tetur01g10580.1"/>
    <property type="gene ID" value="tetur01g10580"/>
</dbReference>
<dbReference type="eggNOG" id="ENOG502QTCD">
    <property type="taxonomic scope" value="Eukaryota"/>
</dbReference>
<feature type="compositionally biased region" description="Basic and acidic residues" evidence="1">
    <location>
        <begin position="282"/>
        <end position="297"/>
    </location>
</feature>
<dbReference type="PANTHER" id="PTHR13328">
    <property type="entry name" value="NEGATIVE ELONGATION FACTOR A NELF-A"/>
    <property type="match status" value="1"/>
</dbReference>
<feature type="compositionally biased region" description="Polar residues" evidence="1">
    <location>
        <begin position="344"/>
        <end position="355"/>
    </location>
</feature>
<dbReference type="PANTHER" id="PTHR13328:SF4">
    <property type="entry name" value="NEGATIVE ELONGATION FACTOR A"/>
    <property type="match status" value="1"/>
</dbReference>
<reference evidence="4" key="1">
    <citation type="submission" date="2011-08" db="EMBL/GenBank/DDBJ databases">
        <authorList>
            <person name="Rombauts S."/>
        </authorList>
    </citation>
    <scope>NUCLEOTIDE SEQUENCE</scope>
    <source>
        <strain evidence="4">London</strain>
    </source>
</reference>
<organism evidence="3 4">
    <name type="scientific">Tetranychus urticae</name>
    <name type="common">Two-spotted spider mite</name>
    <dbReference type="NCBI Taxonomy" id="32264"/>
    <lineage>
        <taxon>Eukaryota</taxon>
        <taxon>Metazoa</taxon>
        <taxon>Ecdysozoa</taxon>
        <taxon>Arthropoda</taxon>
        <taxon>Chelicerata</taxon>
        <taxon>Arachnida</taxon>
        <taxon>Acari</taxon>
        <taxon>Acariformes</taxon>
        <taxon>Trombidiformes</taxon>
        <taxon>Prostigmata</taxon>
        <taxon>Eleutherengona</taxon>
        <taxon>Raphignathae</taxon>
        <taxon>Tetranychoidea</taxon>
        <taxon>Tetranychidae</taxon>
        <taxon>Tetranychus</taxon>
    </lineage>
</organism>
<feature type="compositionally biased region" description="Polar residues" evidence="1">
    <location>
        <begin position="394"/>
        <end position="415"/>
    </location>
</feature>
<gene>
    <name evidence="3" type="primary">107361973</name>
</gene>
<reference evidence="3" key="2">
    <citation type="submission" date="2015-06" db="UniProtKB">
        <authorList>
            <consortium name="EnsemblMetazoa"/>
        </authorList>
    </citation>
    <scope>IDENTIFICATION</scope>
</reference>
<evidence type="ECO:0000259" key="2">
    <source>
        <dbReference type="PROSITE" id="PS51838"/>
    </source>
</evidence>
<dbReference type="Pfam" id="PF23553">
    <property type="entry name" value="NELF-A_N"/>
    <property type="match status" value="1"/>
</dbReference>
<feature type="compositionally biased region" description="Low complexity" evidence="1">
    <location>
        <begin position="422"/>
        <end position="465"/>
    </location>
</feature>
<dbReference type="GO" id="GO:0034244">
    <property type="term" value="P:negative regulation of transcription elongation by RNA polymerase II"/>
    <property type="evidence" value="ECO:0007669"/>
    <property type="project" value="TreeGrafter"/>
</dbReference>
<sequence length="559" mass="61217">MAGHLNKSDTSLWLHNKLGNANDLWSNGSICSQLNADVLKNIRDCFTDLQSLVKLKLLLSFLHLPRRNVELWRSELEEILEVASIDSDQWVSMVAELLKSFPETGTINFNVEENAAVFTDLITDLKKSVRKHSDQGILPIESLYLNKNAFTAQIGAQPQPVKHFTLRRKPKSAALRAELLQKSIDVASSAKKNMTAPAAPARYRGLSKELNDNTPLKGIPSRNSLGSSISTFKTPNPANRSAGSVRNPTRPTIPGVRRDGGIKLLDIGEQPLGRDAKRKKRNQEETETKQKENDKTNGQDSSATPDYALGLTSMVPPSPAPAYSVPQTPGPYVSEPTTPKKESPSASKTPQTNSLIKMKSPNDEEPSQSTETSSPSTASSSTPKITPTISGSSVITSPQKTIQSSPVQVNSQVTPITIVPKQQTKQPSDTTQSQPQQQGSQQFNQQAPVPQQPVQPTTTTTTTTPRLQLSQKQILEAQELFKNSNSVGKVEKALILSFMGGSRENPCPHLGDIVTIKLSEKEEQVRQPDGTTINVIAENHYQMNYSTGEAKQIKKLRRL</sequence>
<keyword evidence="4" id="KW-1185">Reference proteome</keyword>
<feature type="region of interest" description="Disordered" evidence="1">
    <location>
        <begin position="196"/>
        <end position="467"/>
    </location>
</feature>
<feature type="compositionally biased region" description="Polar residues" evidence="1">
    <location>
        <begin position="221"/>
        <end position="250"/>
    </location>
</feature>
<dbReference type="InterPro" id="IPR037517">
    <property type="entry name" value="HDAG_dom"/>
</dbReference>
<protein>
    <recommendedName>
        <fullName evidence="2">HDAg domain-containing protein</fullName>
    </recommendedName>
</protein>